<evidence type="ECO:0000256" key="3">
    <source>
        <dbReference type="ARBA" id="ARBA00022643"/>
    </source>
</evidence>
<name>A0AAW5RED7_ACIJU</name>
<evidence type="ECO:0000313" key="12">
    <source>
        <dbReference type="Proteomes" id="UP001208534"/>
    </source>
</evidence>
<dbReference type="InterPro" id="IPR054582">
    <property type="entry name" value="DmmA-like_N"/>
</dbReference>
<keyword evidence="4" id="KW-0001">2Fe-2S</keyword>
<keyword evidence="7" id="KW-0408">Iron</keyword>
<dbReference type="Pfam" id="PF00970">
    <property type="entry name" value="FAD_binding_6"/>
    <property type="match status" value="1"/>
</dbReference>
<dbReference type="Gene3D" id="3.10.20.30">
    <property type="match status" value="1"/>
</dbReference>
<evidence type="ECO:0000256" key="7">
    <source>
        <dbReference type="ARBA" id="ARBA00023004"/>
    </source>
</evidence>
<dbReference type="InterPro" id="IPR050415">
    <property type="entry name" value="MRET"/>
</dbReference>
<evidence type="ECO:0000256" key="8">
    <source>
        <dbReference type="ARBA" id="ARBA00023014"/>
    </source>
</evidence>
<dbReference type="Gene3D" id="2.40.30.10">
    <property type="entry name" value="Translation factors"/>
    <property type="match status" value="1"/>
</dbReference>
<dbReference type="GO" id="GO:0016491">
    <property type="term" value="F:oxidoreductase activity"/>
    <property type="evidence" value="ECO:0007669"/>
    <property type="project" value="UniProtKB-KW"/>
</dbReference>
<dbReference type="PROSITE" id="PS51384">
    <property type="entry name" value="FAD_FR"/>
    <property type="match status" value="1"/>
</dbReference>
<evidence type="ECO:0000256" key="5">
    <source>
        <dbReference type="ARBA" id="ARBA00022723"/>
    </source>
</evidence>
<evidence type="ECO:0000313" key="11">
    <source>
        <dbReference type="EMBL" id="MCU4397829.1"/>
    </source>
</evidence>
<dbReference type="Pfam" id="PF00111">
    <property type="entry name" value="Fer2"/>
    <property type="match status" value="1"/>
</dbReference>
<keyword evidence="6" id="KW-0560">Oxidoreductase</keyword>
<comment type="cofactor">
    <cofactor evidence="1">
        <name>FMN</name>
        <dbReference type="ChEBI" id="CHEBI:58210"/>
    </cofactor>
</comment>
<dbReference type="InterPro" id="IPR008333">
    <property type="entry name" value="Cbr1-like_FAD-bd_dom"/>
</dbReference>
<dbReference type="PANTHER" id="PTHR47354:SF1">
    <property type="entry name" value="CARNITINE MONOOXYGENASE REDUCTASE SUBUNIT"/>
    <property type="match status" value="1"/>
</dbReference>
<dbReference type="PROSITE" id="PS00197">
    <property type="entry name" value="2FE2S_FER_1"/>
    <property type="match status" value="1"/>
</dbReference>
<accession>A0AAW5RED7</accession>
<gene>
    <name evidence="11" type="ORF">KTH64_12885</name>
</gene>
<keyword evidence="2" id="KW-0285">Flavoprotein</keyword>
<dbReference type="SUPFAM" id="SSF63380">
    <property type="entry name" value="Riboflavin synthase domain-like"/>
    <property type="match status" value="1"/>
</dbReference>
<dbReference type="Pfam" id="PF22290">
    <property type="entry name" value="DmmA-like_N"/>
    <property type="match status" value="1"/>
</dbReference>
<dbReference type="AlphaFoldDB" id="A0AAW5RED7"/>
<organism evidence="11 12">
    <name type="scientific">Acinetobacter junii</name>
    <dbReference type="NCBI Taxonomy" id="40215"/>
    <lineage>
        <taxon>Bacteria</taxon>
        <taxon>Pseudomonadati</taxon>
        <taxon>Pseudomonadota</taxon>
        <taxon>Gammaproteobacteria</taxon>
        <taxon>Moraxellales</taxon>
        <taxon>Moraxellaceae</taxon>
        <taxon>Acinetobacter</taxon>
    </lineage>
</organism>
<dbReference type="PANTHER" id="PTHR47354">
    <property type="entry name" value="NADH OXIDOREDUCTASE HCR"/>
    <property type="match status" value="1"/>
</dbReference>
<evidence type="ECO:0000256" key="2">
    <source>
        <dbReference type="ARBA" id="ARBA00022630"/>
    </source>
</evidence>
<dbReference type="InterPro" id="IPR036010">
    <property type="entry name" value="2Fe-2S_ferredoxin-like_sf"/>
</dbReference>
<dbReference type="PROSITE" id="PS51085">
    <property type="entry name" value="2FE2S_FER_2"/>
    <property type="match status" value="1"/>
</dbReference>
<evidence type="ECO:0000256" key="4">
    <source>
        <dbReference type="ARBA" id="ARBA00022714"/>
    </source>
</evidence>
<proteinExistence type="predicted"/>
<dbReference type="CDD" id="cd06185">
    <property type="entry name" value="PDR_like"/>
    <property type="match status" value="1"/>
</dbReference>
<dbReference type="InterPro" id="IPR001041">
    <property type="entry name" value="2Fe-2S_ferredoxin-type"/>
</dbReference>
<dbReference type="InterPro" id="IPR006058">
    <property type="entry name" value="2Fe2S_fd_BS"/>
</dbReference>
<dbReference type="GO" id="GO:0051537">
    <property type="term" value="F:2 iron, 2 sulfur cluster binding"/>
    <property type="evidence" value="ECO:0007669"/>
    <property type="project" value="UniProtKB-KW"/>
</dbReference>
<evidence type="ECO:0000256" key="6">
    <source>
        <dbReference type="ARBA" id="ARBA00023002"/>
    </source>
</evidence>
<dbReference type="InterPro" id="IPR039261">
    <property type="entry name" value="FNR_nucleotide-bd"/>
</dbReference>
<dbReference type="SUPFAM" id="SSF52343">
    <property type="entry name" value="Ferredoxin reductase-like, C-terminal NADP-linked domain"/>
    <property type="match status" value="1"/>
</dbReference>
<dbReference type="Proteomes" id="UP001208534">
    <property type="component" value="Unassembled WGS sequence"/>
</dbReference>
<keyword evidence="3" id="KW-0288">FMN</keyword>
<dbReference type="Gene3D" id="3.40.50.80">
    <property type="entry name" value="Nucleotide-binding domain of ferredoxin-NADP reductase (FNR) module"/>
    <property type="match status" value="1"/>
</dbReference>
<dbReference type="GO" id="GO:0046872">
    <property type="term" value="F:metal ion binding"/>
    <property type="evidence" value="ECO:0007669"/>
    <property type="project" value="UniProtKB-KW"/>
</dbReference>
<reference evidence="11" key="1">
    <citation type="submission" date="2021-06" db="EMBL/GenBank/DDBJ databases">
        <title>Propagation of a rapidly emergent carbapenem-resistant Acinetobacter baumannii lineage by various extra-hospital transmission networks.</title>
        <authorList>
            <person name="Calix J."/>
        </authorList>
    </citation>
    <scope>NUCLEOTIDE SEQUENCE</scope>
    <source>
        <strain evidence="11">WU_MDCI_Aw63</strain>
    </source>
</reference>
<dbReference type="PRINTS" id="PR00409">
    <property type="entry name" value="PHDIOXRDTASE"/>
</dbReference>
<keyword evidence="8" id="KW-0411">Iron-sulfur</keyword>
<evidence type="ECO:0000259" key="9">
    <source>
        <dbReference type="PROSITE" id="PS51085"/>
    </source>
</evidence>
<keyword evidence="5" id="KW-0479">Metal-binding</keyword>
<sequence>MSSTVAVRVKQIKQITPVIREFSFESTEQELLPFSSGSHIVVQLPLADRVLRNAYSLMNDPYDQYEYKIAVRLQEQSRGGSKYLHERVKVGDQLKISAPLNLFSLHSQAQHHVFIAGGIGITPFMSHMRYMLHARDSFELHYACRDGISNAYEEDLRYLFQDQVHIYSEKTQQRLDIEQLLSQQNLNSHVYICGPDRLIQAVITTAKKLGWSPNRVHWEAFNSPTPGQAFEIYLSKSNKKIHVPSDFSMLEALEACDIQIPNLCRGGVCGQCVTGYSQGEVEHLDHYLSVQEQQHSLMPCVSRAQAGQCIHLDL</sequence>
<dbReference type="EMBL" id="JAHPRE010000056">
    <property type="protein sequence ID" value="MCU4397829.1"/>
    <property type="molecule type" value="Genomic_DNA"/>
</dbReference>
<comment type="caution">
    <text evidence="11">The sequence shown here is derived from an EMBL/GenBank/DDBJ whole genome shotgun (WGS) entry which is preliminary data.</text>
</comment>
<dbReference type="SUPFAM" id="SSF54292">
    <property type="entry name" value="2Fe-2S ferredoxin-like"/>
    <property type="match status" value="1"/>
</dbReference>
<dbReference type="RefSeq" id="WP_087090748.1">
    <property type="nucleotide sequence ID" value="NZ_JAHPRE010000056.1"/>
</dbReference>
<dbReference type="InterPro" id="IPR017927">
    <property type="entry name" value="FAD-bd_FR_type"/>
</dbReference>
<protein>
    <submittedName>
        <fullName evidence="11">PDR/VanB family oxidoreductase</fullName>
    </submittedName>
</protein>
<dbReference type="InterPro" id="IPR012675">
    <property type="entry name" value="Beta-grasp_dom_sf"/>
</dbReference>
<dbReference type="InterPro" id="IPR017938">
    <property type="entry name" value="Riboflavin_synthase-like_b-brl"/>
</dbReference>
<dbReference type="CDD" id="cd00207">
    <property type="entry name" value="fer2"/>
    <property type="match status" value="1"/>
</dbReference>
<feature type="domain" description="FAD-binding FR-type" evidence="10">
    <location>
        <begin position="2"/>
        <end position="106"/>
    </location>
</feature>
<feature type="domain" description="2Fe-2S ferredoxin-type" evidence="9">
    <location>
        <begin position="230"/>
        <end position="314"/>
    </location>
</feature>
<evidence type="ECO:0000259" key="10">
    <source>
        <dbReference type="PROSITE" id="PS51384"/>
    </source>
</evidence>
<evidence type="ECO:0000256" key="1">
    <source>
        <dbReference type="ARBA" id="ARBA00001917"/>
    </source>
</evidence>